<accession>A0ACB8Y5Y8</accession>
<gene>
    <name evidence="1" type="ORF">L6452_38261</name>
</gene>
<evidence type="ECO:0000313" key="2">
    <source>
        <dbReference type="Proteomes" id="UP001055879"/>
    </source>
</evidence>
<dbReference type="Proteomes" id="UP001055879">
    <property type="component" value="Linkage Group LG14"/>
</dbReference>
<comment type="caution">
    <text evidence="1">The sequence shown here is derived from an EMBL/GenBank/DDBJ whole genome shotgun (WGS) entry which is preliminary data.</text>
</comment>
<reference evidence="2" key="1">
    <citation type="journal article" date="2022" name="Mol. Ecol. Resour.">
        <title>The genomes of chicory, endive, great burdock and yacon provide insights into Asteraceae palaeo-polyploidization history and plant inulin production.</title>
        <authorList>
            <person name="Fan W."/>
            <person name="Wang S."/>
            <person name="Wang H."/>
            <person name="Wang A."/>
            <person name="Jiang F."/>
            <person name="Liu H."/>
            <person name="Zhao H."/>
            <person name="Xu D."/>
            <person name="Zhang Y."/>
        </authorList>
    </citation>
    <scope>NUCLEOTIDE SEQUENCE [LARGE SCALE GENOMIC DNA]</scope>
    <source>
        <strain evidence="2">cv. Niubang</strain>
    </source>
</reference>
<proteinExistence type="predicted"/>
<protein>
    <submittedName>
        <fullName evidence="1">Uncharacterized protein</fullName>
    </submittedName>
</protein>
<keyword evidence="2" id="KW-1185">Reference proteome</keyword>
<name>A0ACB8Y5Y8_ARCLA</name>
<reference evidence="1 2" key="2">
    <citation type="journal article" date="2022" name="Mol. Ecol. Resour.">
        <title>The genomes of chicory, endive, great burdock and yacon provide insights into Asteraceae paleo-polyploidization history and plant inulin production.</title>
        <authorList>
            <person name="Fan W."/>
            <person name="Wang S."/>
            <person name="Wang H."/>
            <person name="Wang A."/>
            <person name="Jiang F."/>
            <person name="Liu H."/>
            <person name="Zhao H."/>
            <person name="Xu D."/>
            <person name="Zhang Y."/>
        </authorList>
    </citation>
    <scope>NUCLEOTIDE SEQUENCE [LARGE SCALE GENOMIC DNA]</scope>
    <source>
        <strain evidence="2">cv. Niubang</strain>
    </source>
</reference>
<organism evidence="1 2">
    <name type="scientific">Arctium lappa</name>
    <name type="common">Greater burdock</name>
    <name type="synonym">Lappa major</name>
    <dbReference type="NCBI Taxonomy" id="4217"/>
    <lineage>
        <taxon>Eukaryota</taxon>
        <taxon>Viridiplantae</taxon>
        <taxon>Streptophyta</taxon>
        <taxon>Embryophyta</taxon>
        <taxon>Tracheophyta</taxon>
        <taxon>Spermatophyta</taxon>
        <taxon>Magnoliopsida</taxon>
        <taxon>eudicotyledons</taxon>
        <taxon>Gunneridae</taxon>
        <taxon>Pentapetalae</taxon>
        <taxon>asterids</taxon>
        <taxon>campanulids</taxon>
        <taxon>Asterales</taxon>
        <taxon>Asteraceae</taxon>
        <taxon>Carduoideae</taxon>
        <taxon>Cardueae</taxon>
        <taxon>Arctiinae</taxon>
        <taxon>Arctium</taxon>
    </lineage>
</organism>
<dbReference type="EMBL" id="CM042060">
    <property type="protein sequence ID" value="KAI3678957.1"/>
    <property type="molecule type" value="Genomic_DNA"/>
</dbReference>
<evidence type="ECO:0000313" key="1">
    <source>
        <dbReference type="EMBL" id="KAI3678957.1"/>
    </source>
</evidence>
<sequence>MPKHVAVVMDGNRRWARSQGLMHAAGYLAGVGALKAVVDLCSKWGIQILTVFAFSSDNWLRPKVEVDFLMKLLETVLKDEVAYMLRRYRVNFLAEHNLIIWTTCLGKIAFS</sequence>